<keyword evidence="3" id="KW-1185">Reference proteome</keyword>
<dbReference type="Bgee" id="ENSCSAG00000011032">
    <property type="expression patterns" value="Expressed in blood"/>
</dbReference>
<evidence type="ECO:0000256" key="1">
    <source>
        <dbReference type="SAM" id="MobiDB-lite"/>
    </source>
</evidence>
<evidence type="ECO:0000313" key="3">
    <source>
        <dbReference type="Proteomes" id="UP000029965"/>
    </source>
</evidence>
<reference evidence="2 3" key="1">
    <citation type="submission" date="2014-03" db="EMBL/GenBank/DDBJ databases">
        <authorList>
            <person name="Warren W."/>
            <person name="Wilson R.K."/>
        </authorList>
    </citation>
    <scope>NUCLEOTIDE SEQUENCE</scope>
</reference>
<reference evidence="2" key="3">
    <citation type="submission" date="2025-09" db="UniProtKB">
        <authorList>
            <consortium name="Ensembl"/>
        </authorList>
    </citation>
    <scope>IDENTIFICATION</scope>
</reference>
<dbReference type="AlphaFoldDB" id="A0A0D9RF56"/>
<dbReference type="Proteomes" id="UP000029965">
    <property type="component" value="Chromosome 2"/>
</dbReference>
<name>A0A0D9RF56_CHLSB</name>
<reference evidence="2" key="2">
    <citation type="submission" date="2025-08" db="UniProtKB">
        <authorList>
            <consortium name="Ensembl"/>
        </authorList>
    </citation>
    <scope>IDENTIFICATION</scope>
</reference>
<feature type="region of interest" description="Disordered" evidence="1">
    <location>
        <begin position="36"/>
        <end position="69"/>
    </location>
</feature>
<dbReference type="Ensembl" id="ENSCSAT00000009120.1">
    <property type="protein sequence ID" value="ENSCSAP00000007245.1"/>
    <property type="gene ID" value="ENSCSAG00000011032.1"/>
</dbReference>
<protein>
    <submittedName>
        <fullName evidence="2">Uncharacterized protein</fullName>
    </submittedName>
</protein>
<feature type="region of interest" description="Disordered" evidence="1">
    <location>
        <begin position="1"/>
        <end position="20"/>
    </location>
</feature>
<dbReference type="EMBL" id="AQIB01145342">
    <property type="status" value="NOT_ANNOTATED_CDS"/>
    <property type="molecule type" value="Genomic_DNA"/>
</dbReference>
<evidence type="ECO:0000313" key="2">
    <source>
        <dbReference type="Ensembl" id="ENSCSAP00000007245.1"/>
    </source>
</evidence>
<organism evidence="2 3">
    <name type="scientific">Chlorocebus sabaeus</name>
    <name type="common">Green monkey</name>
    <name type="synonym">Simia sabaea</name>
    <dbReference type="NCBI Taxonomy" id="60711"/>
    <lineage>
        <taxon>Eukaryota</taxon>
        <taxon>Metazoa</taxon>
        <taxon>Chordata</taxon>
        <taxon>Craniata</taxon>
        <taxon>Vertebrata</taxon>
        <taxon>Euteleostomi</taxon>
        <taxon>Mammalia</taxon>
        <taxon>Eutheria</taxon>
        <taxon>Euarchontoglires</taxon>
        <taxon>Primates</taxon>
        <taxon>Haplorrhini</taxon>
        <taxon>Catarrhini</taxon>
        <taxon>Cercopithecidae</taxon>
        <taxon>Cercopithecinae</taxon>
        <taxon>Chlorocebus</taxon>
    </lineage>
</organism>
<sequence>WTKAPEDPGPAPPRIWQGRIPPAMPYTVAREDPASLCSGLQHPRTPTPAPWTMAPEDPAPRPGLRHSRTPPHCVLLYRRTLAGQYTGLSY</sequence>
<dbReference type="eggNOG" id="ENOG502TEZK">
    <property type="taxonomic scope" value="Eukaryota"/>
</dbReference>
<accession>A0A0D9RF56</accession>
<proteinExistence type="predicted"/>